<reference evidence="2 3" key="1">
    <citation type="submission" date="2019-05" db="EMBL/GenBank/DDBJ databases">
        <title>Another draft genome of Portunus trituberculatus and its Hox gene families provides insights of decapod evolution.</title>
        <authorList>
            <person name="Jeong J.-H."/>
            <person name="Song I."/>
            <person name="Kim S."/>
            <person name="Choi T."/>
            <person name="Kim D."/>
            <person name="Ryu S."/>
            <person name="Kim W."/>
        </authorList>
    </citation>
    <scope>NUCLEOTIDE SEQUENCE [LARGE SCALE GENOMIC DNA]</scope>
    <source>
        <tissue evidence="2">Muscle</tissue>
    </source>
</reference>
<evidence type="ECO:0000256" key="1">
    <source>
        <dbReference type="SAM" id="MobiDB-lite"/>
    </source>
</evidence>
<dbReference type="EMBL" id="VSRR010145769">
    <property type="protein sequence ID" value="MPD05390.1"/>
    <property type="molecule type" value="Genomic_DNA"/>
</dbReference>
<dbReference type="Proteomes" id="UP000324222">
    <property type="component" value="Unassembled WGS sequence"/>
</dbReference>
<protein>
    <submittedName>
        <fullName evidence="2">Uncharacterized protein</fullName>
    </submittedName>
</protein>
<sequence>MKFRSEGQVHVLTPALLRPHSAHPRP</sequence>
<feature type="region of interest" description="Disordered" evidence="1">
    <location>
        <begin position="1"/>
        <end position="26"/>
    </location>
</feature>
<name>A0A5B7KDY9_PORTR</name>
<gene>
    <name evidence="2" type="ORF">E2C01_101130</name>
</gene>
<proteinExistence type="predicted"/>
<evidence type="ECO:0000313" key="2">
    <source>
        <dbReference type="EMBL" id="MPD05390.1"/>
    </source>
</evidence>
<dbReference type="AlphaFoldDB" id="A0A5B7KDY9"/>
<evidence type="ECO:0000313" key="3">
    <source>
        <dbReference type="Proteomes" id="UP000324222"/>
    </source>
</evidence>
<keyword evidence="3" id="KW-1185">Reference proteome</keyword>
<comment type="caution">
    <text evidence="2">The sequence shown here is derived from an EMBL/GenBank/DDBJ whole genome shotgun (WGS) entry which is preliminary data.</text>
</comment>
<organism evidence="2 3">
    <name type="scientific">Portunus trituberculatus</name>
    <name type="common">Swimming crab</name>
    <name type="synonym">Neptunus trituberculatus</name>
    <dbReference type="NCBI Taxonomy" id="210409"/>
    <lineage>
        <taxon>Eukaryota</taxon>
        <taxon>Metazoa</taxon>
        <taxon>Ecdysozoa</taxon>
        <taxon>Arthropoda</taxon>
        <taxon>Crustacea</taxon>
        <taxon>Multicrustacea</taxon>
        <taxon>Malacostraca</taxon>
        <taxon>Eumalacostraca</taxon>
        <taxon>Eucarida</taxon>
        <taxon>Decapoda</taxon>
        <taxon>Pleocyemata</taxon>
        <taxon>Brachyura</taxon>
        <taxon>Eubrachyura</taxon>
        <taxon>Portunoidea</taxon>
        <taxon>Portunidae</taxon>
        <taxon>Portuninae</taxon>
        <taxon>Portunus</taxon>
    </lineage>
</organism>
<accession>A0A5B7KDY9</accession>